<reference evidence="1" key="1">
    <citation type="journal article" date="2021" name="New Phytol.">
        <title>Evolutionary innovations through gain and loss of genes in the ectomycorrhizal Boletales.</title>
        <authorList>
            <person name="Wu G."/>
            <person name="Miyauchi S."/>
            <person name="Morin E."/>
            <person name="Kuo A."/>
            <person name="Drula E."/>
            <person name="Varga T."/>
            <person name="Kohler A."/>
            <person name="Feng B."/>
            <person name="Cao Y."/>
            <person name="Lipzen A."/>
            <person name="Daum C."/>
            <person name="Hundley H."/>
            <person name="Pangilinan J."/>
            <person name="Johnson J."/>
            <person name="Barry K."/>
            <person name="LaButti K."/>
            <person name="Ng V."/>
            <person name="Ahrendt S."/>
            <person name="Min B."/>
            <person name="Choi I.G."/>
            <person name="Park H."/>
            <person name="Plett J.M."/>
            <person name="Magnuson J."/>
            <person name="Spatafora J.W."/>
            <person name="Nagy L.G."/>
            <person name="Henrissat B."/>
            <person name="Grigoriev I.V."/>
            <person name="Yang Z.L."/>
            <person name="Xu J."/>
            <person name="Martin F.M."/>
        </authorList>
    </citation>
    <scope>NUCLEOTIDE SEQUENCE</scope>
    <source>
        <strain evidence="1">KUC20120723A-06</strain>
    </source>
</reference>
<accession>A0ACB8BPC6</accession>
<gene>
    <name evidence="1" type="ORF">BV22DRAFT_1045644</name>
</gene>
<comment type="caution">
    <text evidence="1">The sequence shown here is derived from an EMBL/GenBank/DDBJ whole genome shotgun (WGS) entry which is preliminary data.</text>
</comment>
<sequence>MPKRLGRTSKRVHAGPFYAGPTIVDPLILGRVSLSGCFTAIEQAIRTPTLDCNVTFHANVHLLQSPLTRILFLSWDIAISRSSFGLRVSNGVSSLASLFPTSWPEPTGVSTIICFRPLVYMVKDEQYVTREDVIGESRLVAWNPTQVWTFRTVIFATGDTRSRPMWTEIRPTSAESIPPYCINDLDLHRWFPSTVNTTMISHVPGTSFKLKNPFWVFTVRDPVRSLANACVGRMFDLLWYGNIVVVKGGCRSSCRALQMTSGDLRLVDTIIGFTLSQAAKLVIAGGRGVPYLHRTFPMIYACVLVM</sequence>
<name>A0ACB8BPC6_9AGAM</name>
<dbReference type="EMBL" id="MU266372">
    <property type="protein sequence ID" value="KAH7927106.1"/>
    <property type="molecule type" value="Genomic_DNA"/>
</dbReference>
<protein>
    <submittedName>
        <fullName evidence="1">Uncharacterized protein</fullName>
    </submittedName>
</protein>
<evidence type="ECO:0000313" key="1">
    <source>
        <dbReference type="EMBL" id="KAH7927106.1"/>
    </source>
</evidence>
<keyword evidence="2" id="KW-1185">Reference proteome</keyword>
<organism evidence="1 2">
    <name type="scientific">Leucogyrophana mollusca</name>
    <dbReference type="NCBI Taxonomy" id="85980"/>
    <lineage>
        <taxon>Eukaryota</taxon>
        <taxon>Fungi</taxon>
        <taxon>Dikarya</taxon>
        <taxon>Basidiomycota</taxon>
        <taxon>Agaricomycotina</taxon>
        <taxon>Agaricomycetes</taxon>
        <taxon>Agaricomycetidae</taxon>
        <taxon>Boletales</taxon>
        <taxon>Boletales incertae sedis</taxon>
        <taxon>Leucogyrophana</taxon>
    </lineage>
</organism>
<evidence type="ECO:0000313" key="2">
    <source>
        <dbReference type="Proteomes" id="UP000790709"/>
    </source>
</evidence>
<dbReference type="Proteomes" id="UP000790709">
    <property type="component" value="Unassembled WGS sequence"/>
</dbReference>
<proteinExistence type="predicted"/>